<dbReference type="InterPro" id="IPR008764">
    <property type="entry name" value="Peptidase_U57"/>
</dbReference>
<name>A0A1V0UU62_9BACL</name>
<evidence type="ECO:0000313" key="1">
    <source>
        <dbReference type="EMBL" id="ARF68530.1"/>
    </source>
</evidence>
<dbReference type="Pfam" id="PF05582">
    <property type="entry name" value="Peptidase_U57"/>
    <property type="match status" value="1"/>
</dbReference>
<dbReference type="GeneID" id="64217077"/>
<dbReference type="Proteomes" id="UP000192727">
    <property type="component" value="Chromosome"/>
</dbReference>
<organism evidence="1 2">
    <name type="scientific">Paenibacillus larvae subsp. pulvifaciens</name>
    <dbReference type="NCBI Taxonomy" id="1477"/>
    <lineage>
        <taxon>Bacteria</taxon>
        <taxon>Bacillati</taxon>
        <taxon>Bacillota</taxon>
        <taxon>Bacilli</taxon>
        <taxon>Bacillales</taxon>
        <taxon>Paenibacillaceae</taxon>
        <taxon>Paenibacillus</taxon>
    </lineage>
</organism>
<reference evidence="1 2" key="1">
    <citation type="submission" date="2017-03" db="EMBL/GenBank/DDBJ databases">
        <title>Paenibacillus larvae genome sequencing.</title>
        <authorList>
            <person name="Dingman D.W."/>
        </authorList>
    </citation>
    <scope>NUCLEOTIDE SEQUENCE [LARGE SCALE GENOMIC DNA]</scope>
    <source>
        <strain evidence="1 2">SAG 10367</strain>
    </source>
</reference>
<protein>
    <submittedName>
        <fullName evidence="1">Sporulation peptidase YabG</fullName>
    </submittedName>
</protein>
<dbReference type="NCBIfam" id="TIGR02855">
    <property type="entry name" value="spore_yabG"/>
    <property type="match status" value="1"/>
</dbReference>
<gene>
    <name evidence="1" type="ORF">B7C51_13010</name>
</gene>
<accession>A0A1V0UU62</accession>
<proteinExistence type="predicted"/>
<evidence type="ECO:0000313" key="2">
    <source>
        <dbReference type="Proteomes" id="UP000192727"/>
    </source>
</evidence>
<dbReference type="EMBL" id="CP020557">
    <property type="protein sequence ID" value="ARF68530.1"/>
    <property type="molecule type" value="Genomic_DNA"/>
</dbReference>
<dbReference type="RefSeq" id="WP_023482245.1">
    <property type="nucleotide sequence ID" value="NZ_CP019794.1"/>
</dbReference>
<dbReference type="AlphaFoldDB" id="A0A1V0UU62"/>
<sequence length="292" mass="32920">MRQGDLVTRKSYGGDILFRIEQIIFSEKAVLRGVDYRLMADAPVQDLERANSSSSSDYPRLNEPTVLETMRRMGQFRKQQHSRNQSVISQKNAAHSHFFEMPGKVLHLDGDPSYLKKSLHLYNKLRVPAEGFYVNEKQMPDVLYRLLPRIKPDIVVITGHDGLIKNRRKDLNSLESYKNSLYFVKAVQIARQYERSRDNLTIVAGACQSHFEALLHAGANFASSPARILIHALDPLCIASKLACTSIRDTISMIDMAELTVTGLEGLGGLESRGSYRLGVPRLKAYEKESVP</sequence>
<dbReference type="PIRSF" id="PIRSF011575">
    <property type="entry name" value="YabG"/>
    <property type="match status" value="1"/>
</dbReference>